<sequence>MESWAYPFPLQRTNGPSTPEAYLAALAAAQDGFYPIGTNGLWHGGIHFGAETADRFNQDGGVKCIADGEVVAFRLDSELQRLSYPGGIKAGYSKGFTLVRHRLVLPPVPTQPAGPNGPSPAAPAPAPQNATPPAQDILTFFSLYMHTLPQKGYDADHAAQQGHAKTLPAYYGTDDVYSIGTSASDPRLDADGHPDHSTLGLRVRSSPSAHGNPVGWLARGTKVRIGQRHGAWGQLAGVVTGDISSYKEGDTLSANAASGWIFLAQAHHESQPLAVDKVYVLPKPRRIRTGETVAYLGEYQRFAEARAHHTLPPQLGERPLLHVEVFTGDDLAQYISRSRARAQQLDPKSRTLLLISAGAKLVQPAPQDTSVSGSVKAASDSPSSGPWCKVNAVDAAGHPLPGQACWISRADLHGTGVRQAWRNFPLNVSAAGGEAAAWARVIHTDATEKCAESGNKTWYRVSVADANDAQIDGWVCDHGHPLVELKSPWDWPGFDLATLSAPVSDMFQRALFIAQDGTPDEIASFEEAFNGVQSDATVKKLEDAIDKAGQHDGKITAQELKAALGKPWLADRIDHLIVKYESEWGGDMSKWDALDSHMQAGLPVWQAEKTRIEALRFWHEVATIDGFPSSATVFHIHPLGLVGNFMVPADLITLEMLNAVDPGGSVDYHRQILPYLNKYAKGYGVTTPRRIAHFLSQVAVESEFKNVEERLDYSERRMKEVYGCKLPPHGNHTAKFNIVNGDIACNFGQLRPALWTSPDRYAHNPENLANLVYADRYHNGPEASGDGYKYRGRGLIQTTFKANYEVFNREHNHRFPDDPKDFVSNPDLLLSDLEYGVESAFVYWAVNRGVNSVADAGDVAAVTQQINGGQNGHAERLSAYNKVAPLLGLPQESN</sequence>
<protein>
    <recommendedName>
        <fullName evidence="4">Calcium-binding protein</fullName>
    </recommendedName>
</protein>
<dbReference type="EMBL" id="PNYA01000016">
    <property type="protein sequence ID" value="PMS18127.1"/>
    <property type="molecule type" value="Genomic_DNA"/>
</dbReference>
<dbReference type="InterPro" id="IPR023346">
    <property type="entry name" value="Lysozyme-like_dom_sf"/>
</dbReference>
<gene>
    <name evidence="2" type="ORF">C0Z18_17995</name>
</gene>
<dbReference type="Proteomes" id="UP000235616">
    <property type="component" value="Unassembled WGS sequence"/>
</dbReference>
<dbReference type="SUPFAM" id="SSF53955">
    <property type="entry name" value="Lysozyme-like"/>
    <property type="match status" value="1"/>
</dbReference>
<dbReference type="AlphaFoldDB" id="A0A2N7VLX6"/>
<dbReference type="PANTHER" id="PTHR34408">
    <property type="entry name" value="FAMILY PROTEIN, PUTATIVE-RELATED"/>
    <property type="match status" value="1"/>
</dbReference>
<evidence type="ECO:0000256" key="1">
    <source>
        <dbReference type="SAM" id="MobiDB-lite"/>
    </source>
</evidence>
<dbReference type="InterPro" id="IPR052354">
    <property type="entry name" value="Cell_Wall_Dynamics_Protein"/>
</dbReference>
<evidence type="ECO:0000313" key="2">
    <source>
        <dbReference type="EMBL" id="PMS18127.1"/>
    </source>
</evidence>
<feature type="region of interest" description="Disordered" evidence="1">
    <location>
        <begin position="107"/>
        <end position="132"/>
    </location>
</feature>
<reference evidence="2 3" key="1">
    <citation type="submission" date="2018-01" db="EMBL/GenBank/DDBJ databases">
        <title>Whole genome analyses suggest that Burkholderia sensu lato contains two further novel genera in the rhizoxinica-symbiotica group Mycetohabitans gen. nov., and Trinickia gen. nov.: implications for the evolution of diazotrophy and nodulation in the Burkholderiaceae.</title>
        <authorList>
            <person name="Estrada-de los Santos P."/>
            <person name="Palmer M."/>
            <person name="Chavez-Ramirez B."/>
            <person name="Beukes C."/>
            <person name="Steenkamp E.T."/>
            <person name="Hirsch A.M."/>
            <person name="Manyaka P."/>
            <person name="Maluk M."/>
            <person name="Lafos M."/>
            <person name="Crook M."/>
            <person name="Gross E."/>
            <person name="Simon M.F."/>
            <person name="Bueno dos Reis Junior F."/>
            <person name="Poole P.S."/>
            <person name="Venter S.N."/>
            <person name="James E.K."/>
        </authorList>
    </citation>
    <scope>NUCLEOTIDE SEQUENCE [LARGE SCALE GENOMIC DNA]</scope>
    <source>
        <strain evidence="2 3">GIMN1.004</strain>
    </source>
</reference>
<evidence type="ECO:0008006" key="4">
    <source>
        <dbReference type="Google" id="ProtNLM"/>
    </source>
</evidence>
<proteinExistence type="predicted"/>
<evidence type="ECO:0000313" key="3">
    <source>
        <dbReference type="Proteomes" id="UP000235616"/>
    </source>
</evidence>
<dbReference type="PANTHER" id="PTHR34408:SF1">
    <property type="entry name" value="GLYCOSYL HYDROLASE FAMILY 19 DOMAIN-CONTAINING PROTEIN HI_1415"/>
    <property type="match status" value="1"/>
</dbReference>
<keyword evidence="3" id="KW-1185">Reference proteome</keyword>
<name>A0A2N7VLX6_9BURK</name>
<dbReference type="Gene3D" id="1.10.530.10">
    <property type="match status" value="1"/>
</dbReference>
<organism evidence="2 3">
    <name type="scientific">Trinickia dabaoshanensis</name>
    <dbReference type="NCBI Taxonomy" id="564714"/>
    <lineage>
        <taxon>Bacteria</taxon>
        <taxon>Pseudomonadati</taxon>
        <taxon>Pseudomonadota</taxon>
        <taxon>Betaproteobacteria</taxon>
        <taxon>Burkholderiales</taxon>
        <taxon>Burkholderiaceae</taxon>
        <taxon>Trinickia</taxon>
    </lineage>
</organism>
<accession>A0A2N7VLX6</accession>
<feature type="compositionally biased region" description="Pro residues" evidence="1">
    <location>
        <begin position="107"/>
        <end position="126"/>
    </location>
</feature>
<comment type="caution">
    <text evidence="2">The sequence shown here is derived from an EMBL/GenBank/DDBJ whole genome shotgun (WGS) entry which is preliminary data.</text>
</comment>